<dbReference type="InterPro" id="IPR000182">
    <property type="entry name" value="GNAT_dom"/>
</dbReference>
<dbReference type="AlphaFoldDB" id="A0A6M1RWR0"/>
<dbReference type="EMBL" id="JAAKYA010000071">
    <property type="protein sequence ID" value="NGO39794.1"/>
    <property type="molecule type" value="Genomic_DNA"/>
</dbReference>
<feature type="domain" description="N-acetyltransferase" evidence="1">
    <location>
        <begin position="22"/>
        <end position="183"/>
    </location>
</feature>
<organism evidence="2 3">
    <name type="scientific">Limisphaera ngatamarikiensis</name>
    <dbReference type="NCBI Taxonomy" id="1324935"/>
    <lineage>
        <taxon>Bacteria</taxon>
        <taxon>Pseudomonadati</taxon>
        <taxon>Verrucomicrobiota</taxon>
        <taxon>Verrucomicrobiia</taxon>
        <taxon>Limisphaerales</taxon>
        <taxon>Limisphaeraceae</taxon>
        <taxon>Limisphaera</taxon>
    </lineage>
</organism>
<dbReference type="Proteomes" id="UP000477311">
    <property type="component" value="Unassembled WGS sequence"/>
</dbReference>
<accession>A0A6M1RWR0</accession>
<dbReference type="InterPro" id="IPR016181">
    <property type="entry name" value="Acyl_CoA_acyltransferase"/>
</dbReference>
<evidence type="ECO:0000313" key="2">
    <source>
        <dbReference type="EMBL" id="NGO39794.1"/>
    </source>
</evidence>
<dbReference type="CDD" id="cd04301">
    <property type="entry name" value="NAT_SF"/>
    <property type="match status" value="1"/>
</dbReference>
<keyword evidence="2" id="KW-0808">Transferase</keyword>
<protein>
    <submittedName>
        <fullName evidence="2">GNAT family N-acetyltransferase</fullName>
    </submittedName>
</protein>
<name>A0A6M1RWR0_9BACT</name>
<dbReference type="Gene3D" id="3.40.630.30">
    <property type="match status" value="1"/>
</dbReference>
<reference evidence="2 3" key="1">
    <citation type="submission" date="2020-02" db="EMBL/GenBank/DDBJ databases">
        <title>Draft genome sequence of Limisphaera ngatamarikiensis NGM72.4T, a thermophilic Verrucomicrobia grouped in subdivision 3.</title>
        <authorList>
            <person name="Carere C.R."/>
            <person name="Steen J."/>
            <person name="Hugenholtz P."/>
            <person name="Stott M.B."/>
        </authorList>
    </citation>
    <scope>NUCLEOTIDE SEQUENCE [LARGE SCALE GENOMIC DNA]</scope>
    <source>
        <strain evidence="2 3">NGM72.4</strain>
    </source>
</reference>
<dbReference type="GO" id="GO:0016747">
    <property type="term" value="F:acyltransferase activity, transferring groups other than amino-acyl groups"/>
    <property type="evidence" value="ECO:0007669"/>
    <property type="project" value="InterPro"/>
</dbReference>
<keyword evidence="3" id="KW-1185">Reference proteome</keyword>
<evidence type="ECO:0000313" key="3">
    <source>
        <dbReference type="Proteomes" id="UP000477311"/>
    </source>
</evidence>
<evidence type="ECO:0000259" key="1">
    <source>
        <dbReference type="PROSITE" id="PS51186"/>
    </source>
</evidence>
<dbReference type="RefSeq" id="WP_165108020.1">
    <property type="nucleotide sequence ID" value="NZ_JAAKYA010000071.1"/>
</dbReference>
<gene>
    <name evidence="2" type="ORF">G4L39_10360</name>
</gene>
<dbReference type="Pfam" id="PF00583">
    <property type="entry name" value="Acetyltransf_1"/>
    <property type="match status" value="1"/>
</dbReference>
<proteinExistence type="predicted"/>
<dbReference type="PROSITE" id="PS51186">
    <property type="entry name" value="GNAT"/>
    <property type="match status" value="1"/>
</dbReference>
<sequence>MCIEFAVAKYPAIVRLRDGKECTVRLLQPEDAARFYEFLKAVPEEERLFIKPRLTPRLVRQWCRQLKPEENLTLVMLHGDRIIGEATLHQRPGGWKRHIGKVTVLTHPEYRGIDVAKLLVKELLEIAPHCGLERLEAELNGERKVAIRALYQLGFEQWAHIPGYLRDLQFRPHDYVLLGINLVTDEEYAAALG</sequence>
<dbReference type="SUPFAM" id="SSF55729">
    <property type="entry name" value="Acyl-CoA N-acyltransferases (Nat)"/>
    <property type="match status" value="1"/>
</dbReference>
<comment type="caution">
    <text evidence="2">The sequence shown here is derived from an EMBL/GenBank/DDBJ whole genome shotgun (WGS) entry which is preliminary data.</text>
</comment>